<proteinExistence type="predicted"/>
<feature type="domain" description="Amidase" evidence="2">
    <location>
        <begin position="219"/>
        <end position="380"/>
    </location>
</feature>
<evidence type="ECO:0000259" key="2">
    <source>
        <dbReference type="Pfam" id="PF01425"/>
    </source>
</evidence>
<dbReference type="Proteomes" id="UP001610335">
    <property type="component" value="Unassembled WGS sequence"/>
</dbReference>
<dbReference type="PANTHER" id="PTHR46310:SF7">
    <property type="entry name" value="AMIDASE 1"/>
    <property type="match status" value="1"/>
</dbReference>
<dbReference type="Gene3D" id="3.90.1300.10">
    <property type="entry name" value="Amidase signature (AS) domain"/>
    <property type="match status" value="1"/>
</dbReference>
<feature type="chain" id="PRO_5046387181" evidence="1">
    <location>
        <begin position="19"/>
        <end position="653"/>
    </location>
</feature>
<keyword evidence="1" id="KW-0732">Signal</keyword>
<dbReference type="InterPro" id="IPR036928">
    <property type="entry name" value="AS_sf"/>
</dbReference>
<sequence length="653" mass="70477">MVKLAILATLQVFTTVNALTLAGGRVTELHGIPYYIGDVAVSQFLDLSAFSVSNATLSDVDVVPLTVIASNSTSFTGHELNETVSDYIDRDDVFSSAFLNAIYLNYNGNTTPSIDLPSIIPMLRKECNSVFLVSPEYSVRREYNAVNSRIARPLPIGPYFASTKTGEIFKAHRLYADDYNAFLQPAVSDEKGGYLPLSATSESALGNSIAVPSRLYYSMTPEQPLAGLRLGVKDIFHVKGLRTSGGNRAYYSLYEPCNATGSAIQSLLDQGAVLVGKMGTVQFANGDRPTADWVDFHCPFNPRGDGYQDPSGSSTGPGAGMGAYNWLDIAVGSDTGGSMRGPAGAQGLFGNRPSTGAVDLDSVIPLCSGLDTAGVFARSAGLWSRVVHAWYKRFDRGFYTYPRTLWYPEASFTADAINSTEASALIEGFVGQLEGFLATNRTRVNLGASWNGTRPVDAPATLQDLLHYTYGTLISVYQWLHLGVPFFADYADVHAGRTPYINPGPLLRWRLGEASGQAGFDTAWTNKTIFKSWWEGPSGFGARDNQTCSEALYVYPNSVGAVGYRDEYFGSPSPPYWGMSDSNIAVFAGLPDLVVPIGEIPFNSTKSGKTEYLPVTMSLVAARGCDLMLANMVSEMESRGILHAVAVGPRLYP</sequence>
<organism evidence="4 5">
    <name type="scientific">Aspergillus cavernicola</name>
    <dbReference type="NCBI Taxonomy" id="176166"/>
    <lineage>
        <taxon>Eukaryota</taxon>
        <taxon>Fungi</taxon>
        <taxon>Dikarya</taxon>
        <taxon>Ascomycota</taxon>
        <taxon>Pezizomycotina</taxon>
        <taxon>Eurotiomycetes</taxon>
        <taxon>Eurotiomycetidae</taxon>
        <taxon>Eurotiales</taxon>
        <taxon>Aspergillaceae</taxon>
        <taxon>Aspergillus</taxon>
        <taxon>Aspergillus subgen. Nidulantes</taxon>
    </lineage>
</organism>
<evidence type="ECO:0000256" key="1">
    <source>
        <dbReference type="SAM" id="SignalP"/>
    </source>
</evidence>
<dbReference type="PANTHER" id="PTHR46310">
    <property type="entry name" value="AMIDASE 1"/>
    <property type="match status" value="1"/>
</dbReference>
<dbReference type="Pfam" id="PF01425">
    <property type="entry name" value="Amidase"/>
    <property type="match status" value="1"/>
</dbReference>
<accession>A0ABR4HZN7</accession>
<reference evidence="4 5" key="1">
    <citation type="submission" date="2024-07" db="EMBL/GenBank/DDBJ databases">
        <title>Section-level genome sequencing and comparative genomics of Aspergillus sections Usti and Cavernicolus.</title>
        <authorList>
            <consortium name="Lawrence Berkeley National Laboratory"/>
            <person name="Nybo J.L."/>
            <person name="Vesth T.C."/>
            <person name="Theobald S."/>
            <person name="Frisvad J.C."/>
            <person name="Larsen T.O."/>
            <person name="Kjaerboelling I."/>
            <person name="Rothschild-Mancinelli K."/>
            <person name="Lyhne E.K."/>
            <person name="Kogle M.E."/>
            <person name="Barry K."/>
            <person name="Clum A."/>
            <person name="Na H."/>
            <person name="Ledsgaard L."/>
            <person name="Lin J."/>
            <person name="Lipzen A."/>
            <person name="Kuo A."/>
            <person name="Riley R."/>
            <person name="Mondo S."/>
            <person name="LaButti K."/>
            <person name="Haridas S."/>
            <person name="Pangalinan J."/>
            <person name="Salamov A.A."/>
            <person name="Simmons B.A."/>
            <person name="Magnuson J.K."/>
            <person name="Chen J."/>
            <person name="Drula E."/>
            <person name="Henrissat B."/>
            <person name="Wiebenga A."/>
            <person name="Lubbers R.J."/>
            <person name="Gomes A.C."/>
            <person name="Makela M.R."/>
            <person name="Stajich J."/>
            <person name="Grigoriev I.V."/>
            <person name="Mortensen U.H."/>
            <person name="De vries R.P."/>
            <person name="Baker S.E."/>
            <person name="Andersen M.R."/>
        </authorList>
    </citation>
    <scope>NUCLEOTIDE SEQUENCE [LARGE SCALE GENOMIC DNA]</scope>
    <source>
        <strain evidence="4 5">CBS 600.67</strain>
    </source>
</reference>
<dbReference type="EMBL" id="JBFXLS010000066">
    <property type="protein sequence ID" value="KAL2820955.1"/>
    <property type="molecule type" value="Genomic_DNA"/>
</dbReference>
<evidence type="ECO:0000313" key="4">
    <source>
        <dbReference type="EMBL" id="KAL2820955.1"/>
    </source>
</evidence>
<comment type="caution">
    <text evidence="4">The sequence shown here is derived from an EMBL/GenBank/DDBJ whole genome shotgun (WGS) entry which is preliminary data.</text>
</comment>
<evidence type="ECO:0000313" key="5">
    <source>
        <dbReference type="Proteomes" id="UP001610335"/>
    </source>
</evidence>
<feature type="signal peptide" evidence="1">
    <location>
        <begin position="1"/>
        <end position="18"/>
    </location>
</feature>
<evidence type="ECO:0000259" key="3">
    <source>
        <dbReference type="Pfam" id="PF26053"/>
    </source>
</evidence>
<name>A0ABR4HZN7_9EURO</name>
<dbReference type="InterPro" id="IPR058329">
    <property type="entry name" value="Arp1_N"/>
</dbReference>
<gene>
    <name evidence="4" type="ORF">BDW59DRAFT_174289</name>
</gene>
<dbReference type="Pfam" id="PF26053">
    <property type="entry name" value="DUF8016"/>
    <property type="match status" value="1"/>
</dbReference>
<keyword evidence="5" id="KW-1185">Reference proteome</keyword>
<dbReference type="SUPFAM" id="SSF75304">
    <property type="entry name" value="Amidase signature (AS) enzymes"/>
    <property type="match status" value="1"/>
</dbReference>
<feature type="domain" description="Scytalone dehydratase-like protein Arp1 N-terminal" evidence="3">
    <location>
        <begin position="53"/>
        <end position="175"/>
    </location>
</feature>
<protein>
    <submittedName>
        <fullName evidence="4">Amidase signature domain-containing protein</fullName>
    </submittedName>
</protein>
<dbReference type="InterPro" id="IPR023631">
    <property type="entry name" value="Amidase_dom"/>
</dbReference>